<name>A0AAE1SL30_9SOLA</name>
<dbReference type="Proteomes" id="UP001291623">
    <property type="component" value="Unassembled WGS sequence"/>
</dbReference>
<sequence>MENSEGESWQWKSAGGGYASFEKLWGRVDDVSAKYCQISLTNERDIGTQNIQVYNFGADFCKPFWTLSILNDLPNLTMREIQHVKGENNVGFVADSIGIVRNREPKTRKSVPLGKLRNDRVGTRRSLTLKSYEPSYYDGVTVFSLAILEHLSYPLKGFITPWNPNQSSPKEGEIARMYTSLQILCQLKERASITYHEIFFNNTTDTATPDFNLQQAIRSYHYASETRIRYKKETSMFYDSKYYSAAMADKAVCNSDEDEAAIEMVGAISHDLYDSDPEVPDFMKKWESQLPPLELMHHDNYHDDFTCEKIIRNTKYLLIKHDVGRNVDFQQNSLKERADLIDPPLDPRLPPQKSHHILHCPPQSTKFAPA</sequence>
<keyword evidence="3" id="KW-1185">Reference proteome</keyword>
<evidence type="ECO:0000313" key="3">
    <source>
        <dbReference type="Proteomes" id="UP001291623"/>
    </source>
</evidence>
<feature type="region of interest" description="Disordered" evidence="1">
    <location>
        <begin position="338"/>
        <end position="370"/>
    </location>
</feature>
<protein>
    <submittedName>
        <fullName evidence="2">Uncharacterized protein</fullName>
    </submittedName>
</protein>
<evidence type="ECO:0000313" key="2">
    <source>
        <dbReference type="EMBL" id="KAK4372704.1"/>
    </source>
</evidence>
<accession>A0AAE1SL30</accession>
<proteinExistence type="predicted"/>
<comment type="caution">
    <text evidence="2">The sequence shown here is derived from an EMBL/GenBank/DDBJ whole genome shotgun (WGS) entry which is preliminary data.</text>
</comment>
<gene>
    <name evidence="2" type="ORF">RND71_008088</name>
</gene>
<organism evidence="2 3">
    <name type="scientific">Anisodus tanguticus</name>
    <dbReference type="NCBI Taxonomy" id="243964"/>
    <lineage>
        <taxon>Eukaryota</taxon>
        <taxon>Viridiplantae</taxon>
        <taxon>Streptophyta</taxon>
        <taxon>Embryophyta</taxon>
        <taxon>Tracheophyta</taxon>
        <taxon>Spermatophyta</taxon>
        <taxon>Magnoliopsida</taxon>
        <taxon>eudicotyledons</taxon>
        <taxon>Gunneridae</taxon>
        <taxon>Pentapetalae</taxon>
        <taxon>asterids</taxon>
        <taxon>lamiids</taxon>
        <taxon>Solanales</taxon>
        <taxon>Solanaceae</taxon>
        <taxon>Solanoideae</taxon>
        <taxon>Hyoscyameae</taxon>
        <taxon>Anisodus</taxon>
    </lineage>
</organism>
<dbReference type="AlphaFoldDB" id="A0AAE1SL30"/>
<evidence type="ECO:0000256" key="1">
    <source>
        <dbReference type="SAM" id="MobiDB-lite"/>
    </source>
</evidence>
<reference evidence="2" key="1">
    <citation type="submission" date="2023-12" db="EMBL/GenBank/DDBJ databases">
        <title>Genome assembly of Anisodus tanguticus.</title>
        <authorList>
            <person name="Wang Y.-J."/>
        </authorList>
    </citation>
    <scope>NUCLEOTIDE SEQUENCE</scope>
    <source>
        <strain evidence="2">KB-2021</strain>
        <tissue evidence="2">Leaf</tissue>
    </source>
</reference>
<dbReference type="EMBL" id="JAVYJV010000004">
    <property type="protein sequence ID" value="KAK4372704.1"/>
    <property type="molecule type" value="Genomic_DNA"/>
</dbReference>